<dbReference type="PANTHER" id="PTHR11139:SF85">
    <property type="entry name" value="NON-SPECIFIC SERINE_THREONINE PROTEIN KINASE"/>
    <property type="match status" value="1"/>
</dbReference>
<evidence type="ECO:0000259" key="7">
    <source>
        <dbReference type="PROSITE" id="PS51190"/>
    </source>
</evidence>
<dbReference type="InterPro" id="IPR036940">
    <property type="entry name" value="PI3/4_kinase_cat_sf"/>
</dbReference>
<dbReference type="PROSITE" id="PS50290">
    <property type="entry name" value="PI3_4_KINASE_3"/>
    <property type="match status" value="1"/>
</dbReference>
<dbReference type="GO" id="GO:0031931">
    <property type="term" value="C:TORC1 complex"/>
    <property type="evidence" value="ECO:0007669"/>
    <property type="project" value="TreeGrafter"/>
</dbReference>
<evidence type="ECO:0000259" key="6">
    <source>
        <dbReference type="PROSITE" id="PS50290"/>
    </source>
</evidence>
<dbReference type="PROSITE" id="PS00916">
    <property type="entry name" value="PI3_4_KINASE_2"/>
    <property type="match status" value="1"/>
</dbReference>
<dbReference type="Proteomes" id="UP000031737">
    <property type="component" value="Unassembled WGS sequence"/>
</dbReference>
<dbReference type="InterPro" id="IPR003152">
    <property type="entry name" value="FATC_dom"/>
</dbReference>
<accession>A0A061J6I7</accession>
<evidence type="ECO:0000256" key="5">
    <source>
        <dbReference type="ARBA" id="ARBA00022840"/>
    </source>
</evidence>
<dbReference type="GO" id="GO:0031929">
    <property type="term" value="P:TOR signaling"/>
    <property type="evidence" value="ECO:0007669"/>
    <property type="project" value="TreeGrafter"/>
</dbReference>
<gene>
    <name evidence="8" type="ORF">TRSC58_03372</name>
</gene>
<dbReference type="EC" id="2.7.11.1" evidence="1"/>
<evidence type="ECO:0000256" key="1">
    <source>
        <dbReference type="ARBA" id="ARBA00012513"/>
    </source>
</evidence>
<proteinExistence type="predicted"/>
<dbReference type="InterPro" id="IPR011009">
    <property type="entry name" value="Kinase-like_dom_sf"/>
</dbReference>
<dbReference type="InterPro" id="IPR000403">
    <property type="entry name" value="PI3/4_kinase_cat_dom"/>
</dbReference>
<name>A0A061J6I7_TRYRA</name>
<dbReference type="PROSITE" id="PS51190">
    <property type="entry name" value="FATC"/>
    <property type="match status" value="1"/>
</dbReference>
<dbReference type="VEuPathDB" id="TriTrypDB:TRSC58_03372"/>
<dbReference type="SMART" id="SM00146">
    <property type="entry name" value="PI3Kc"/>
    <property type="match status" value="1"/>
</dbReference>
<dbReference type="EMBL" id="AUPL01003372">
    <property type="protein sequence ID" value="ESL08917.1"/>
    <property type="molecule type" value="Genomic_DNA"/>
</dbReference>
<dbReference type="InterPro" id="IPR050517">
    <property type="entry name" value="DDR_Repair_Kinase"/>
</dbReference>
<keyword evidence="5" id="KW-0067">ATP-binding</keyword>
<reference evidence="8 9" key="1">
    <citation type="submission" date="2013-07" db="EMBL/GenBank/DDBJ databases">
        <authorList>
            <person name="Stoco P.H."/>
            <person name="Wagner G."/>
            <person name="Gerber A."/>
            <person name="Zaha A."/>
            <person name="Thompson C."/>
            <person name="Bartholomeu D.C."/>
            <person name="Luckemeyer D.D."/>
            <person name="Bahia D."/>
            <person name="Loreto E."/>
            <person name="Prestes E.B."/>
            <person name="Lima F.M."/>
            <person name="Rodrigues-Luiz G."/>
            <person name="Vallejo G.A."/>
            <person name="Filho J.F."/>
            <person name="Monteiro K.M."/>
            <person name="Tyler K.M."/>
            <person name="de Almeida L.G."/>
            <person name="Ortiz M.F."/>
            <person name="Siervo M.A."/>
            <person name="de Moraes M.H."/>
            <person name="Cunha O.L."/>
            <person name="Mendonca-Neto R."/>
            <person name="Silva R."/>
            <person name="Teixeira S.M."/>
            <person name="Murta S.M."/>
            <person name="Sincero T.C."/>
            <person name="Mendes T.A."/>
            <person name="Urmenyi T.P."/>
            <person name="Silva V.G."/>
            <person name="da Rocha W.D."/>
            <person name="Andersson B."/>
            <person name="Romanha A.J."/>
            <person name="Steindel M."/>
            <person name="de Vasconcelos A.T."/>
            <person name="Grisard E.C."/>
        </authorList>
    </citation>
    <scope>NUCLEOTIDE SEQUENCE [LARGE SCALE GENOMIC DNA]</scope>
    <source>
        <strain evidence="8 9">SC58</strain>
    </source>
</reference>
<evidence type="ECO:0000313" key="8">
    <source>
        <dbReference type="EMBL" id="ESL08917.1"/>
    </source>
</evidence>
<dbReference type="SUPFAM" id="SSF56112">
    <property type="entry name" value="Protein kinase-like (PK-like)"/>
    <property type="match status" value="1"/>
</dbReference>
<dbReference type="PANTHER" id="PTHR11139">
    <property type="entry name" value="ATAXIA TELANGIECTASIA MUTATED ATM -RELATED"/>
    <property type="match status" value="1"/>
</dbReference>
<dbReference type="Pfam" id="PF00454">
    <property type="entry name" value="PI3_PI4_kinase"/>
    <property type="match status" value="1"/>
</dbReference>
<evidence type="ECO:0000256" key="2">
    <source>
        <dbReference type="ARBA" id="ARBA00022679"/>
    </source>
</evidence>
<dbReference type="GO" id="GO:0004674">
    <property type="term" value="F:protein serine/threonine kinase activity"/>
    <property type="evidence" value="ECO:0007669"/>
    <property type="project" value="UniProtKB-EC"/>
</dbReference>
<dbReference type="GO" id="GO:0005737">
    <property type="term" value="C:cytoplasm"/>
    <property type="evidence" value="ECO:0007669"/>
    <property type="project" value="TreeGrafter"/>
</dbReference>
<dbReference type="GO" id="GO:0016242">
    <property type="term" value="P:negative regulation of macroautophagy"/>
    <property type="evidence" value="ECO:0007669"/>
    <property type="project" value="TreeGrafter"/>
</dbReference>
<dbReference type="GO" id="GO:0005634">
    <property type="term" value="C:nucleus"/>
    <property type="evidence" value="ECO:0007669"/>
    <property type="project" value="TreeGrafter"/>
</dbReference>
<dbReference type="AlphaFoldDB" id="A0A061J6I7"/>
<comment type="caution">
    <text evidence="8">The sequence shown here is derived from an EMBL/GenBank/DDBJ whole genome shotgun (WGS) entry which is preliminary data.</text>
</comment>
<evidence type="ECO:0000256" key="4">
    <source>
        <dbReference type="ARBA" id="ARBA00022777"/>
    </source>
</evidence>
<evidence type="ECO:0000256" key="3">
    <source>
        <dbReference type="ARBA" id="ARBA00022741"/>
    </source>
</evidence>
<dbReference type="OrthoDB" id="381190at2759"/>
<protein>
    <recommendedName>
        <fullName evidence="1">non-specific serine/threonine protein kinase</fullName>
        <ecNumber evidence="1">2.7.11.1</ecNumber>
    </recommendedName>
</protein>
<keyword evidence="9" id="KW-1185">Reference proteome</keyword>
<dbReference type="Pfam" id="PF02260">
    <property type="entry name" value="FATC"/>
    <property type="match status" value="1"/>
</dbReference>
<dbReference type="GO" id="GO:0031932">
    <property type="term" value="C:TORC2 complex"/>
    <property type="evidence" value="ECO:0007669"/>
    <property type="project" value="TreeGrafter"/>
</dbReference>
<keyword evidence="4" id="KW-0418">Kinase</keyword>
<evidence type="ECO:0000313" key="9">
    <source>
        <dbReference type="Proteomes" id="UP000031737"/>
    </source>
</evidence>
<dbReference type="SMART" id="SM01343">
    <property type="entry name" value="FATC"/>
    <property type="match status" value="1"/>
</dbReference>
<dbReference type="InterPro" id="IPR018936">
    <property type="entry name" value="PI3/4_kinase_CS"/>
</dbReference>
<dbReference type="Gene3D" id="1.10.1070.11">
    <property type="entry name" value="Phosphatidylinositol 3-/4-kinase, catalytic domain"/>
    <property type="match status" value="1"/>
</dbReference>
<keyword evidence="3" id="KW-0547">Nucleotide-binding</keyword>
<sequence>MIQRTEVLEYVMTQPNCEAVDVARAMWHRSHTAEQWLERRTAFTLSLATMSMVGYVLGLGDRHLGNILLSMSTGKIVHIDFGDSFDVGRLRHVLPETIPFRLTRMLTNAMEVFGVDGIFRSSCTRTQTTLHQNCDSIMALLSAFVHDPIVQHKGAMKNMMEKSRTPQDIAERIRNKLRGREMAVEKGDMVIFNTVPESARRPDLLYMSNAFNDAARRTFAKSLTPPKQVSMLIDEATRVENYAALYFGWGPLW</sequence>
<organism evidence="8 9">
    <name type="scientific">Trypanosoma rangeli SC58</name>
    <dbReference type="NCBI Taxonomy" id="429131"/>
    <lineage>
        <taxon>Eukaryota</taxon>
        <taxon>Discoba</taxon>
        <taxon>Euglenozoa</taxon>
        <taxon>Kinetoplastea</taxon>
        <taxon>Metakinetoplastina</taxon>
        <taxon>Trypanosomatida</taxon>
        <taxon>Trypanosomatidae</taxon>
        <taxon>Trypanosoma</taxon>
        <taxon>Herpetosoma</taxon>
    </lineage>
</organism>
<feature type="domain" description="FATC" evidence="7">
    <location>
        <begin position="221"/>
        <end position="253"/>
    </location>
</feature>
<dbReference type="GO" id="GO:0005524">
    <property type="term" value="F:ATP binding"/>
    <property type="evidence" value="ECO:0007669"/>
    <property type="project" value="UniProtKB-KW"/>
</dbReference>
<feature type="domain" description="PI3K/PI4K catalytic" evidence="6">
    <location>
        <begin position="1"/>
        <end position="192"/>
    </location>
</feature>
<keyword evidence="2" id="KW-0808">Transferase</keyword>